<sequence length="332" mass="35767">MALHAVENVGDAFTLTREFLTPIGPRRWLKLAVVAFFIGGGLGFPSAQFDVLGNPEQVPAEGIPPSLPTETATIVGAVVVAAVVLGILVTVVGAIMEFVFVESLRNGTVSIRQYWHERWRQGLRLFGFRIAIGLPVLAIGLGWMAAFFLPLFRGSSDPIVPFGAFFLGLPVFFFVGLLYALVSSFTTVFVVPIMIKNDCGVLAGWRPLWGSIKAEPKQYLAYAVLGFVLNVAAGLLRSVGVGIGALIFLIPLGLLAALAYLTLSLSSTLGIAVLAVLAVVFVLAMILLWALLQVPVVAYLRFYALSVLGDIEGTLDLIPDRRSDPDFNTRYQ</sequence>
<evidence type="ECO:0000313" key="2">
    <source>
        <dbReference type="EMBL" id="MCQ4332257.1"/>
    </source>
</evidence>
<comment type="caution">
    <text evidence="2">The sequence shown here is derived from an EMBL/GenBank/DDBJ whole genome shotgun (WGS) entry which is preliminary data.</text>
</comment>
<evidence type="ECO:0000256" key="1">
    <source>
        <dbReference type="SAM" id="Phobius"/>
    </source>
</evidence>
<keyword evidence="1" id="KW-0472">Membrane</keyword>
<feature type="transmembrane region" description="Helical" evidence="1">
    <location>
        <begin position="159"/>
        <end position="181"/>
    </location>
</feature>
<keyword evidence="3" id="KW-1185">Reference proteome</keyword>
<accession>A0A9R1D5U5</accession>
<reference evidence="2" key="1">
    <citation type="journal article" date="2023" name="Front. Microbiol.">
        <title>Genomic-based phylogenetic and metabolic analyses of the genus Natronomonas, and description of Natronomonas aquatica sp. nov.</title>
        <authorList>
            <person name="Garcia-Roldan A."/>
            <person name="Duran-Viseras A."/>
            <person name="de la Haba R.R."/>
            <person name="Corral P."/>
            <person name="Sanchez-Porro C."/>
            <person name="Ventosa A."/>
        </authorList>
    </citation>
    <scope>NUCLEOTIDE SEQUENCE</scope>
    <source>
        <strain evidence="2">F2-12</strain>
    </source>
</reference>
<dbReference type="Proteomes" id="UP001139494">
    <property type="component" value="Unassembled WGS sequence"/>
</dbReference>
<feature type="transmembrane region" description="Helical" evidence="1">
    <location>
        <begin position="122"/>
        <end position="147"/>
    </location>
</feature>
<evidence type="ECO:0008006" key="4">
    <source>
        <dbReference type="Google" id="ProtNLM"/>
    </source>
</evidence>
<protein>
    <recommendedName>
        <fullName evidence="4">DUF4013 domain-containing protein</fullName>
    </recommendedName>
</protein>
<feature type="transmembrane region" description="Helical" evidence="1">
    <location>
        <begin position="269"/>
        <end position="292"/>
    </location>
</feature>
<dbReference type="InterPro" id="IPR055966">
    <property type="entry name" value="DUF7544"/>
</dbReference>
<dbReference type="Pfam" id="PF24400">
    <property type="entry name" value="DUF7544"/>
    <property type="match status" value="1"/>
</dbReference>
<gene>
    <name evidence="2" type="ORF">KM295_01890</name>
</gene>
<feature type="transmembrane region" description="Helical" evidence="1">
    <location>
        <begin position="74"/>
        <end position="101"/>
    </location>
</feature>
<dbReference type="AlphaFoldDB" id="A0A9R1D5U5"/>
<name>A0A9R1D5U5_9EURY</name>
<feature type="transmembrane region" description="Helical" evidence="1">
    <location>
        <begin position="219"/>
        <end position="236"/>
    </location>
</feature>
<keyword evidence="1" id="KW-1133">Transmembrane helix</keyword>
<dbReference type="RefSeq" id="WP_256028181.1">
    <property type="nucleotide sequence ID" value="NZ_JAHLKM010000002.1"/>
</dbReference>
<proteinExistence type="predicted"/>
<feature type="transmembrane region" description="Helical" evidence="1">
    <location>
        <begin position="243"/>
        <end position="263"/>
    </location>
</feature>
<evidence type="ECO:0000313" key="3">
    <source>
        <dbReference type="Proteomes" id="UP001139494"/>
    </source>
</evidence>
<feature type="transmembrane region" description="Helical" evidence="1">
    <location>
        <begin position="28"/>
        <end position="47"/>
    </location>
</feature>
<dbReference type="EMBL" id="JAHLKM010000002">
    <property type="protein sequence ID" value="MCQ4332257.1"/>
    <property type="molecule type" value="Genomic_DNA"/>
</dbReference>
<keyword evidence="1" id="KW-0812">Transmembrane</keyword>
<organism evidence="2 3">
    <name type="scientific">Natronomonas aquatica</name>
    <dbReference type="NCBI Taxonomy" id="2841590"/>
    <lineage>
        <taxon>Archaea</taxon>
        <taxon>Methanobacteriati</taxon>
        <taxon>Methanobacteriota</taxon>
        <taxon>Stenosarchaea group</taxon>
        <taxon>Halobacteria</taxon>
        <taxon>Halobacteriales</taxon>
        <taxon>Natronomonadaceae</taxon>
        <taxon>Natronomonas</taxon>
    </lineage>
</organism>